<dbReference type="InterPro" id="IPR036653">
    <property type="entry name" value="CinA-like_C"/>
</dbReference>
<comment type="similarity">
    <text evidence="1">Belongs to the CinA family.</text>
</comment>
<dbReference type="PANTHER" id="PTHR13939:SF0">
    <property type="entry name" value="NMN AMIDOHYDROLASE-LIKE PROTEIN YFAY"/>
    <property type="match status" value="1"/>
</dbReference>
<dbReference type="NCBIfam" id="TIGR00199">
    <property type="entry name" value="PncC_domain"/>
    <property type="match status" value="1"/>
</dbReference>
<comment type="caution">
    <text evidence="3">The sequence shown here is derived from an EMBL/GenBank/DDBJ whole genome shotgun (WGS) entry which is preliminary data.</text>
</comment>
<protein>
    <recommendedName>
        <fullName evidence="1">Putative competence-damage inducible protein</fullName>
    </recommendedName>
</protein>
<dbReference type="Pfam" id="PF02464">
    <property type="entry name" value="CinA"/>
    <property type="match status" value="1"/>
</dbReference>
<dbReference type="Pfam" id="PF18146">
    <property type="entry name" value="CinA_KH"/>
    <property type="match status" value="1"/>
</dbReference>
<keyword evidence="4" id="KW-1185">Reference proteome</keyword>
<dbReference type="Gene3D" id="3.90.950.20">
    <property type="entry name" value="CinA-like"/>
    <property type="match status" value="1"/>
</dbReference>
<dbReference type="InterPro" id="IPR050101">
    <property type="entry name" value="CinA"/>
</dbReference>
<reference evidence="3" key="1">
    <citation type="submission" date="2020-08" db="EMBL/GenBank/DDBJ databases">
        <authorList>
            <person name="Cejkova D."/>
            <person name="Kubasova T."/>
            <person name="Jahodarova E."/>
            <person name="Rychlik I."/>
        </authorList>
    </citation>
    <scope>NUCLEOTIDE SEQUENCE</scope>
    <source>
        <strain evidence="3">An420c</strain>
    </source>
</reference>
<name>A0A938X3S4_9CLOT</name>
<dbReference type="Proteomes" id="UP000713880">
    <property type="component" value="Unassembled WGS sequence"/>
</dbReference>
<dbReference type="InterPro" id="IPR008135">
    <property type="entry name" value="Competence-induced_CinA"/>
</dbReference>
<dbReference type="Gene3D" id="3.30.70.2860">
    <property type="match status" value="1"/>
</dbReference>
<dbReference type="HAMAP" id="MF_00226_B">
    <property type="entry name" value="CinA_B"/>
    <property type="match status" value="1"/>
</dbReference>
<dbReference type="InterPro" id="IPR001453">
    <property type="entry name" value="MoaB/Mog_dom"/>
</dbReference>
<dbReference type="NCBIfam" id="TIGR00177">
    <property type="entry name" value="molyb_syn"/>
    <property type="match status" value="1"/>
</dbReference>
<organism evidence="3 4">
    <name type="scientific">Mordavella massiliensis</name>
    <dbReference type="NCBI Taxonomy" id="1871024"/>
    <lineage>
        <taxon>Bacteria</taxon>
        <taxon>Bacillati</taxon>
        <taxon>Bacillota</taxon>
        <taxon>Clostridia</taxon>
        <taxon>Eubacteriales</taxon>
        <taxon>Clostridiaceae</taxon>
        <taxon>Mordavella</taxon>
    </lineage>
</organism>
<evidence type="ECO:0000256" key="1">
    <source>
        <dbReference type="HAMAP-Rule" id="MF_00226"/>
    </source>
</evidence>
<dbReference type="NCBIfam" id="NF001813">
    <property type="entry name" value="PRK00549.1"/>
    <property type="match status" value="1"/>
</dbReference>
<sequence length="410" mass="44353">MTVEFVCVGTEILLGNIVNTNAAYLAEQCAMLGLSCYHQSVVGDNEERMEEVIRQAVSRSDIVILSGGLGPTRDDLTKEVTAKVFGMELVEDPHSRSRIEAYFQKSGRQITENNWKQAMVPKGAIVVDNDNGTAPGLILCKDGKRAVLLPGPPNELIPMFEKDIRPYLNQLEPEGIYSKMVKICGSGESKVESLITDLLEKQTNPTIAPYAKTGEVHLRITAKAAGEEKAEALMKPVIEELYRRFGKQIFTTEEEVTLEETVVSLLKEQHLTVTTAESCSGGLTAGRLLNVPGASEVYREGYITYSNEAKEKLLGVSHDTLMTCGAVSEETACQMAEGAAKAAGADLAVSVTGVAGPDGGTEEKPVGLVYIGCYNRGSVFARAFHFSGNRAKNREQAVAKALTMLREALI</sequence>
<dbReference type="PIRSF" id="PIRSF006728">
    <property type="entry name" value="CinA"/>
    <property type="match status" value="1"/>
</dbReference>
<feature type="domain" description="MoaB/Mog" evidence="2">
    <location>
        <begin position="4"/>
        <end position="171"/>
    </location>
</feature>
<dbReference type="Pfam" id="PF00994">
    <property type="entry name" value="MoCF_biosynth"/>
    <property type="match status" value="1"/>
</dbReference>
<dbReference type="InterPro" id="IPR008136">
    <property type="entry name" value="CinA_C"/>
</dbReference>
<evidence type="ECO:0000313" key="4">
    <source>
        <dbReference type="Proteomes" id="UP000713880"/>
    </source>
</evidence>
<accession>A0A938X3S4</accession>
<evidence type="ECO:0000259" key="2">
    <source>
        <dbReference type="SMART" id="SM00852"/>
    </source>
</evidence>
<dbReference type="CDD" id="cd00885">
    <property type="entry name" value="cinA"/>
    <property type="match status" value="1"/>
</dbReference>
<evidence type="ECO:0000313" key="3">
    <source>
        <dbReference type="EMBL" id="MBM6827195.1"/>
    </source>
</evidence>
<gene>
    <name evidence="1" type="primary">cinA</name>
    <name evidence="3" type="ORF">H6A13_08835</name>
</gene>
<proteinExistence type="inferred from homology"/>
<dbReference type="EMBL" id="JACJLV010000027">
    <property type="protein sequence ID" value="MBM6827195.1"/>
    <property type="molecule type" value="Genomic_DNA"/>
</dbReference>
<reference evidence="3" key="2">
    <citation type="journal article" date="2021" name="Sci. Rep.">
        <title>The distribution of antibiotic resistance genes in chicken gut microbiota commensals.</title>
        <authorList>
            <person name="Juricova H."/>
            <person name="Matiasovicova J."/>
            <person name="Kubasova T."/>
            <person name="Cejkova D."/>
            <person name="Rychlik I."/>
        </authorList>
    </citation>
    <scope>NUCLEOTIDE SEQUENCE</scope>
    <source>
        <strain evidence="3">An420c</strain>
    </source>
</reference>
<dbReference type="SMART" id="SM00852">
    <property type="entry name" value="MoCF_biosynth"/>
    <property type="match status" value="1"/>
</dbReference>
<dbReference type="AlphaFoldDB" id="A0A938X3S4"/>
<dbReference type="InterPro" id="IPR041424">
    <property type="entry name" value="CinA_KH"/>
</dbReference>
<dbReference type="Gene3D" id="3.40.980.10">
    <property type="entry name" value="MoaB/Mog-like domain"/>
    <property type="match status" value="1"/>
</dbReference>
<dbReference type="PANTHER" id="PTHR13939">
    <property type="entry name" value="NICOTINAMIDE-NUCLEOTIDE AMIDOHYDROLASE PNCC"/>
    <property type="match status" value="1"/>
</dbReference>
<dbReference type="RefSeq" id="WP_204909233.1">
    <property type="nucleotide sequence ID" value="NZ_JACJLV010000027.1"/>
</dbReference>
<dbReference type="SUPFAM" id="SSF53218">
    <property type="entry name" value="Molybdenum cofactor biosynthesis proteins"/>
    <property type="match status" value="1"/>
</dbReference>
<dbReference type="SUPFAM" id="SSF142433">
    <property type="entry name" value="CinA-like"/>
    <property type="match status" value="1"/>
</dbReference>
<dbReference type="InterPro" id="IPR036425">
    <property type="entry name" value="MoaB/Mog-like_dom_sf"/>
</dbReference>
<dbReference type="NCBIfam" id="TIGR00200">
    <property type="entry name" value="cinA_nterm"/>
    <property type="match status" value="1"/>
</dbReference>